<reference evidence="4 5" key="1">
    <citation type="submission" date="2018-11" db="EMBL/GenBank/DDBJ databases">
        <title>Draft genome sequence of Buttiauxella warmboldiae CCUG 35512.</title>
        <authorList>
            <person name="Salva-Serra F."/>
            <person name="Marathe N."/>
            <person name="Moore E."/>
            <person name="Svensson L."/>
            <person name="Engstrom-Jakobsson H."/>
        </authorList>
    </citation>
    <scope>NUCLEOTIDE SEQUENCE [LARGE SCALE GENOMIC DNA]</scope>
    <source>
        <strain evidence="4 5">CCUG 35512</strain>
    </source>
</reference>
<keyword evidence="5" id="KW-1185">Reference proteome</keyword>
<evidence type="ECO:0000313" key="4">
    <source>
        <dbReference type="EMBL" id="RPH24134.1"/>
    </source>
</evidence>
<proteinExistence type="predicted"/>
<evidence type="ECO:0000256" key="2">
    <source>
        <dbReference type="ARBA" id="ARBA00023163"/>
    </source>
</evidence>
<dbReference type="InterPro" id="IPR029016">
    <property type="entry name" value="GAF-like_dom_sf"/>
</dbReference>
<dbReference type="Gene3D" id="3.30.450.40">
    <property type="match status" value="1"/>
</dbReference>
<dbReference type="PROSITE" id="PS51077">
    <property type="entry name" value="HTH_ICLR"/>
    <property type="match status" value="1"/>
</dbReference>
<keyword evidence="2" id="KW-0804">Transcription</keyword>
<protein>
    <submittedName>
        <fullName evidence="4">IclR family transcriptional regulator</fullName>
    </submittedName>
</protein>
<sequence>MISVSAQPNQSIIHGIICLQTLAASPVPVGCRELARQVDLPVMTVNRILRTLMYMGMVVQNEKKSYLPGPAIHVLAAQSIHGSELMNRALPVIENYLPVNHIVSVGVLWGDKVSYLIHALPEHSFSQSLLNNHLFDVTQSTIGVMLLSRMKDEEILQLLGNERFDEVKEPIDFARINGYASRVHSSPQERTIAVMLDEKNHAAIALSRLHIRDENELEASLKSLYELRDKIIGQ</sequence>
<dbReference type="PANTHER" id="PTHR30136">
    <property type="entry name" value="HELIX-TURN-HELIX TRANSCRIPTIONAL REGULATOR, ICLR FAMILY"/>
    <property type="match status" value="1"/>
</dbReference>
<dbReference type="GO" id="GO:0003700">
    <property type="term" value="F:DNA-binding transcription factor activity"/>
    <property type="evidence" value="ECO:0007669"/>
    <property type="project" value="TreeGrafter"/>
</dbReference>
<dbReference type="EMBL" id="RPOH01000064">
    <property type="protein sequence ID" value="RPH24134.1"/>
    <property type="molecule type" value="Genomic_DNA"/>
</dbReference>
<dbReference type="Gene3D" id="1.10.10.10">
    <property type="entry name" value="Winged helix-like DNA-binding domain superfamily/Winged helix DNA-binding domain"/>
    <property type="match status" value="1"/>
</dbReference>
<dbReference type="InterPro" id="IPR036390">
    <property type="entry name" value="WH_DNA-bd_sf"/>
</dbReference>
<accession>A0A3N5D6P7</accession>
<keyword evidence="1" id="KW-0805">Transcription regulation</keyword>
<dbReference type="PANTHER" id="PTHR30136:SF34">
    <property type="entry name" value="TRANSCRIPTIONAL REGULATOR"/>
    <property type="match status" value="1"/>
</dbReference>
<dbReference type="InterPro" id="IPR050707">
    <property type="entry name" value="HTH_MetabolicPath_Reg"/>
</dbReference>
<name>A0A3N5D6P7_9ENTR</name>
<comment type="caution">
    <text evidence="4">The sequence shown here is derived from an EMBL/GenBank/DDBJ whole genome shotgun (WGS) entry which is preliminary data.</text>
</comment>
<dbReference type="OrthoDB" id="6534574at2"/>
<dbReference type="Proteomes" id="UP000268615">
    <property type="component" value="Unassembled WGS sequence"/>
</dbReference>
<dbReference type="InterPro" id="IPR036388">
    <property type="entry name" value="WH-like_DNA-bd_sf"/>
</dbReference>
<dbReference type="AlphaFoldDB" id="A0A3N5D6P7"/>
<evidence type="ECO:0000313" key="5">
    <source>
        <dbReference type="Proteomes" id="UP000268615"/>
    </source>
</evidence>
<gene>
    <name evidence="4" type="ORF">EHN07_14835</name>
</gene>
<dbReference type="Pfam" id="PF09339">
    <property type="entry name" value="HTH_IclR"/>
    <property type="match status" value="1"/>
</dbReference>
<evidence type="ECO:0000256" key="1">
    <source>
        <dbReference type="ARBA" id="ARBA00023015"/>
    </source>
</evidence>
<dbReference type="SUPFAM" id="SSF46785">
    <property type="entry name" value="Winged helix' DNA-binding domain"/>
    <property type="match status" value="1"/>
</dbReference>
<dbReference type="InterPro" id="IPR005471">
    <property type="entry name" value="Tscrpt_reg_IclR_N"/>
</dbReference>
<dbReference type="GO" id="GO:0045892">
    <property type="term" value="P:negative regulation of DNA-templated transcription"/>
    <property type="evidence" value="ECO:0007669"/>
    <property type="project" value="TreeGrafter"/>
</dbReference>
<dbReference type="SUPFAM" id="SSF55781">
    <property type="entry name" value="GAF domain-like"/>
    <property type="match status" value="1"/>
</dbReference>
<evidence type="ECO:0000259" key="3">
    <source>
        <dbReference type="PROSITE" id="PS51077"/>
    </source>
</evidence>
<organism evidence="4 5">
    <name type="scientific">Buttiauxella warmboldiae</name>
    <dbReference type="NCBI Taxonomy" id="82993"/>
    <lineage>
        <taxon>Bacteria</taxon>
        <taxon>Pseudomonadati</taxon>
        <taxon>Pseudomonadota</taxon>
        <taxon>Gammaproteobacteria</taxon>
        <taxon>Enterobacterales</taxon>
        <taxon>Enterobacteriaceae</taxon>
        <taxon>Buttiauxella</taxon>
    </lineage>
</organism>
<feature type="domain" description="HTH iclR-type" evidence="3">
    <location>
        <begin position="9"/>
        <end position="70"/>
    </location>
</feature>
<dbReference type="GO" id="GO:0003677">
    <property type="term" value="F:DNA binding"/>
    <property type="evidence" value="ECO:0007669"/>
    <property type="project" value="InterPro"/>
</dbReference>